<keyword evidence="2" id="KW-1185">Reference proteome</keyword>
<dbReference type="Proteomes" id="UP000004095">
    <property type="component" value="Unassembled WGS sequence"/>
</dbReference>
<evidence type="ECO:0000313" key="2">
    <source>
        <dbReference type="Proteomes" id="UP000004095"/>
    </source>
</evidence>
<dbReference type="EMBL" id="AAWS01000016">
    <property type="protein sequence ID" value="EAY28301.1"/>
    <property type="molecule type" value="Genomic_DNA"/>
</dbReference>
<gene>
    <name evidence="1" type="ORF">M23134_03853</name>
</gene>
<organism evidence="1 2">
    <name type="scientific">Microscilla marina ATCC 23134</name>
    <dbReference type="NCBI Taxonomy" id="313606"/>
    <lineage>
        <taxon>Bacteria</taxon>
        <taxon>Pseudomonadati</taxon>
        <taxon>Bacteroidota</taxon>
        <taxon>Cytophagia</taxon>
        <taxon>Cytophagales</taxon>
        <taxon>Microscillaceae</taxon>
        <taxon>Microscilla</taxon>
    </lineage>
</organism>
<comment type="caution">
    <text evidence="1">The sequence shown here is derived from an EMBL/GenBank/DDBJ whole genome shotgun (WGS) entry which is preliminary data.</text>
</comment>
<reference evidence="1 2" key="1">
    <citation type="submission" date="2007-01" db="EMBL/GenBank/DDBJ databases">
        <authorList>
            <person name="Haygood M."/>
            <person name="Podell S."/>
            <person name="Anderson C."/>
            <person name="Hopkinson B."/>
            <person name="Roe K."/>
            <person name="Barbeau K."/>
            <person name="Gaasterland T."/>
            <person name="Ferriera S."/>
            <person name="Johnson J."/>
            <person name="Kravitz S."/>
            <person name="Beeson K."/>
            <person name="Sutton G."/>
            <person name="Rogers Y.-H."/>
            <person name="Friedman R."/>
            <person name="Frazier M."/>
            <person name="Venter J.C."/>
        </authorList>
    </citation>
    <scope>NUCLEOTIDE SEQUENCE [LARGE SCALE GENOMIC DNA]</scope>
    <source>
        <strain evidence="1 2">ATCC 23134</strain>
    </source>
</reference>
<protein>
    <submittedName>
        <fullName evidence="1">Uncharacterized protein</fullName>
    </submittedName>
</protein>
<name>A1ZMC1_MICM2</name>
<proteinExistence type="predicted"/>
<dbReference type="AlphaFoldDB" id="A1ZMC1"/>
<accession>A1ZMC1</accession>
<sequence length="42" mass="5049">MVADWTLQVNEDKLGCLCFDERLRKTFSQKKKYYNNGKHIIN</sequence>
<evidence type="ECO:0000313" key="1">
    <source>
        <dbReference type="EMBL" id="EAY28301.1"/>
    </source>
</evidence>